<comment type="caution">
    <text evidence="2">The sequence shown here is derived from an EMBL/GenBank/DDBJ whole genome shotgun (WGS) entry which is preliminary data.</text>
</comment>
<evidence type="ECO:0000256" key="1">
    <source>
        <dbReference type="SAM" id="MobiDB-lite"/>
    </source>
</evidence>
<reference evidence="2 3" key="1">
    <citation type="submission" date="2023-05" db="EMBL/GenBank/DDBJ databases">
        <title>Marinobacter albus sp. nov., a marine bacterium isolated from sand in a coastal intertidal zone of huludao.</title>
        <authorList>
            <person name="Deng T."/>
        </authorList>
    </citation>
    <scope>NUCLEOTIDE SEQUENCE [LARGE SCALE GENOMIC DNA]</scope>
    <source>
        <strain evidence="2 3">M216</strain>
    </source>
</reference>
<dbReference type="Proteomes" id="UP001223547">
    <property type="component" value="Unassembled WGS sequence"/>
</dbReference>
<sequence length="353" mass="38907">MTIHALVKAAVVATIAGLVVGCQVGGAPVSEREGYFTWVDEQGRVRYSPIVKTPAEGSGGEVESAGTPPETKSGSAGSDGRKMSQTLEEETEYTLENYPDATQLAKDGYVRPGERQPYFTWRDAEGNVRVSYFQPDTRSEAEKGRIPPPIELTPASIYHAGPDIEPEVPVAGSDPDAFAVLGIESRNDDYFARFREFCCRGLDTSNHEEWQRGREFGVDITSQSPVHNFLTGTSPFQLIALAGVADRSDFIVRIRSYDQDGVFVPSLVFLDGEFEPVRLVTDLVSSYEPETWSRRGFLEAWVPVFPAEGERWLVLFTRNEDLQGQTVIETGKGPKAIPHVAHGEIGLMMAEQE</sequence>
<keyword evidence="3" id="KW-1185">Reference proteome</keyword>
<dbReference type="EMBL" id="JASSQD010000001">
    <property type="protein sequence ID" value="MDK9557536.1"/>
    <property type="molecule type" value="Genomic_DNA"/>
</dbReference>
<protein>
    <submittedName>
        <fullName evidence="2">MalM family protein</fullName>
    </submittedName>
</protein>
<feature type="region of interest" description="Disordered" evidence="1">
    <location>
        <begin position="51"/>
        <end position="88"/>
    </location>
</feature>
<proteinExistence type="predicted"/>
<evidence type="ECO:0000313" key="3">
    <source>
        <dbReference type="Proteomes" id="UP001223547"/>
    </source>
</evidence>
<dbReference type="InterPro" id="IPR010794">
    <property type="entry name" value="MalM"/>
</dbReference>
<dbReference type="RefSeq" id="WP_285367815.1">
    <property type="nucleotide sequence ID" value="NZ_JASSQD010000001.1"/>
</dbReference>
<organism evidence="2 3">
    <name type="scientific">Marinobacter albus</name>
    <dbReference type="NCBI Taxonomy" id="3030833"/>
    <lineage>
        <taxon>Bacteria</taxon>
        <taxon>Pseudomonadati</taxon>
        <taxon>Pseudomonadota</taxon>
        <taxon>Gammaproteobacteria</taxon>
        <taxon>Pseudomonadales</taxon>
        <taxon>Marinobacteraceae</taxon>
        <taxon>Marinobacter</taxon>
    </lineage>
</organism>
<gene>
    <name evidence="2" type="ORF">QQF73_07865</name>
</gene>
<evidence type="ECO:0000313" key="2">
    <source>
        <dbReference type="EMBL" id="MDK9557536.1"/>
    </source>
</evidence>
<accession>A0ABT7HAY2</accession>
<dbReference type="Pfam" id="PF07148">
    <property type="entry name" value="MalM"/>
    <property type="match status" value="1"/>
</dbReference>
<name>A0ABT7HAY2_9GAMM</name>